<dbReference type="CDD" id="cd00590">
    <property type="entry name" value="RRM_SF"/>
    <property type="match status" value="1"/>
</dbReference>
<keyword evidence="4" id="KW-1185">Reference proteome</keyword>
<dbReference type="Proteomes" id="UP001408789">
    <property type="component" value="Unassembled WGS sequence"/>
</dbReference>
<sequence>MKLTQGREARRIEEDEGGWQTVRRKPINNRLTYSFFITGFPDKTSVDDIKVAAKHLGTIDDVFIARKRRYNNDRFGFIRFKNLIDIQKVEGRLNEIKLGDQLLKANLSNIPRMDNSSNYAKKSTFGISFRRHHVNGQKNNTSLGDQNIGNYRNWGRSFRDAVIGEEKTGGEIPEDKLRGEIPKESSESFNRSSKWKSFQIPDEADVYPSSFFGRTLIGEALDGANLCSVKFLRHEGTGGDFDVVYVGGLHVLLVFNQKSEAKNFLDENSPAWGNYFRSLDLWEGQTFPRRRIVGLRILGSPCTSQR</sequence>
<dbReference type="InterPro" id="IPR012677">
    <property type="entry name" value="Nucleotide-bd_a/b_plait_sf"/>
</dbReference>
<accession>A0AAP0GYA7</accession>
<organism evidence="3 4">
    <name type="scientific">Deinandra increscens subsp. villosa</name>
    <dbReference type="NCBI Taxonomy" id="3103831"/>
    <lineage>
        <taxon>Eukaryota</taxon>
        <taxon>Viridiplantae</taxon>
        <taxon>Streptophyta</taxon>
        <taxon>Embryophyta</taxon>
        <taxon>Tracheophyta</taxon>
        <taxon>Spermatophyta</taxon>
        <taxon>Magnoliopsida</taxon>
        <taxon>eudicotyledons</taxon>
        <taxon>Gunneridae</taxon>
        <taxon>Pentapetalae</taxon>
        <taxon>asterids</taxon>
        <taxon>campanulids</taxon>
        <taxon>Asterales</taxon>
        <taxon>Asteraceae</taxon>
        <taxon>Asteroideae</taxon>
        <taxon>Heliantheae alliance</taxon>
        <taxon>Madieae</taxon>
        <taxon>Madiinae</taxon>
        <taxon>Deinandra</taxon>
    </lineage>
</organism>
<gene>
    <name evidence="3" type="ORF">SSX86_016677</name>
</gene>
<proteinExistence type="predicted"/>
<comment type="caution">
    <text evidence="3">The sequence shown here is derived from an EMBL/GenBank/DDBJ whole genome shotgun (WGS) entry which is preliminary data.</text>
</comment>
<dbReference type="Pfam" id="PF00076">
    <property type="entry name" value="RRM_1"/>
    <property type="match status" value="1"/>
</dbReference>
<dbReference type="EMBL" id="JBCNJP010000017">
    <property type="protein sequence ID" value="KAK9065294.1"/>
    <property type="molecule type" value="Genomic_DNA"/>
</dbReference>
<keyword evidence="1" id="KW-0694">RNA-binding</keyword>
<dbReference type="SUPFAM" id="SSF54928">
    <property type="entry name" value="RNA-binding domain, RBD"/>
    <property type="match status" value="1"/>
</dbReference>
<protein>
    <recommendedName>
        <fullName evidence="2">RRM domain-containing protein</fullName>
    </recommendedName>
</protein>
<reference evidence="3 4" key="1">
    <citation type="submission" date="2024-04" db="EMBL/GenBank/DDBJ databases">
        <title>The reference genome of an endangered Asteraceae, Deinandra increscens subsp. villosa, native to the Central Coast of California.</title>
        <authorList>
            <person name="Guilliams M."/>
            <person name="Hasenstab-Lehman K."/>
            <person name="Meyer R."/>
            <person name="Mcevoy S."/>
        </authorList>
    </citation>
    <scope>NUCLEOTIDE SEQUENCE [LARGE SCALE GENOMIC DNA]</scope>
    <source>
        <tissue evidence="3">Leaf</tissue>
    </source>
</reference>
<evidence type="ECO:0000259" key="2">
    <source>
        <dbReference type="PROSITE" id="PS50102"/>
    </source>
</evidence>
<dbReference type="AlphaFoldDB" id="A0AAP0GYA7"/>
<dbReference type="InterPro" id="IPR035979">
    <property type="entry name" value="RBD_domain_sf"/>
</dbReference>
<evidence type="ECO:0000313" key="3">
    <source>
        <dbReference type="EMBL" id="KAK9065294.1"/>
    </source>
</evidence>
<name>A0AAP0GYA7_9ASTR</name>
<dbReference type="InterPro" id="IPR000504">
    <property type="entry name" value="RRM_dom"/>
</dbReference>
<dbReference type="Gene3D" id="3.30.70.330">
    <property type="match status" value="1"/>
</dbReference>
<feature type="domain" description="RRM" evidence="2">
    <location>
        <begin position="33"/>
        <end position="110"/>
    </location>
</feature>
<dbReference type="SMART" id="SM00360">
    <property type="entry name" value="RRM"/>
    <property type="match status" value="1"/>
</dbReference>
<dbReference type="PROSITE" id="PS50102">
    <property type="entry name" value="RRM"/>
    <property type="match status" value="1"/>
</dbReference>
<dbReference type="GO" id="GO:0003723">
    <property type="term" value="F:RNA binding"/>
    <property type="evidence" value="ECO:0007669"/>
    <property type="project" value="UniProtKB-UniRule"/>
</dbReference>
<evidence type="ECO:0000313" key="4">
    <source>
        <dbReference type="Proteomes" id="UP001408789"/>
    </source>
</evidence>
<evidence type="ECO:0000256" key="1">
    <source>
        <dbReference type="PROSITE-ProRule" id="PRU00176"/>
    </source>
</evidence>